<dbReference type="Proteomes" id="UP000681967">
    <property type="component" value="Unassembled WGS sequence"/>
</dbReference>
<protein>
    <submittedName>
        <fullName evidence="2">Uncharacterized protein</fullName>
    </submittedName>
</protein>
<proteinExistence type="predicted"/>
<gene>
    <name evidence="2" type="ORF">BYL167_LOCUS10736</name>
</gene>
<reference evidence="2" key="1">
    <citation type="submission" date="2021-02" db="EMBL/GenBank/DDBJ databases">
        <authorList>
            <person name="Nowell W R."/>
        </authorList>
    </citation>
    <scope>NUCLEOTIDE SEQUENCE</scope>
</reference>
<dbReference type="AlphaFoldDB" id="A0A8S2M9C7"/>
<dbReference type="EMBL" id="CAJOBH010003275">
    <property type="protein sequence ID" value="CAF3945491.1"/>
    <property type="molecule type" value="Genomic_DNA"/>
</dbReference>
<organism evidence="2 3">
    <name type="scientific">Rotaria magnacalcarata</name>
    <dbReference type="NCBI Taxonomy" id="392030"/>
    <lineage>
        <taxon>Eukaryota</taxon>
        <taxon>Metazoa</taxon>
        <taxon>Spiralia</taxon>
        <taxon>Gnathifera</taxon>
        <taxon>Rotifera</taxon>
        <taxon>Eurotatoria</taxon>
        <taxon>Bdelloidea</taxon>
        <taxon>Philodinida</taxon>
        <taxon>Philodinidae</taxon>
        <taxon>Rotaria</taxon>
    </lineage>
</organism>
<evidence type="ECO:0000313" key="3">
    <source>
        <dbReference type="Proteomes" id="UP000681967"/>
    </source>
</evidence>
<sequence>LEPQSPTSASIKRPLSDASNRTISSRSLTNSKPPPPPPPPPPKLEFLTPVRSHTPDIYNRVSSSVKRTRAAPTLAPSSTFETPPAQAIPSASSAIDSAEQVIF</sequence>
<feature type="compositionally biased region" description="Low complexity" evidence="1">
    <location>
        <begin position="83"/>
        <end position="99"/>
    </location>
</feature>
<feature type="compositionally biased region" description="Polar residues" evidence="1">
    <location>
        <begin position="17"/>
        <end position="31"/>
    </location>
</feature>
<evidence type="ECO:0000313" key="2">
    <source>
        <dbReference type="EMBL" id="CAF3945491.1"/>
    </source>
</evidence>
<feature type="region of interest" description="Disordered" evidence="1">
    <location>
        <begin position="1"/>
        <end position="99"/>
    </location>
</feature>
<evidence type="ECO:0000256" key="1">
    <source>
        <dbReference type="SAM" id="MobiDB-lite"/>
    </source>
</evidence>
<feature type="compositionally biased region" description="Pro residues" evidence="1">
    <location>
        <begin position="32"/>
        <end position="43"/>
    </location>
</feature>
<accession>A0A8S2M9C7</accession>
<feature type="compositionally biased region" description="Polar residues" evidence="1">
    <location>
        <begin position="1"/>
        <end position="10"/>
    </location>
</feature>
<comment type="caution">
    <text evidence="2">The sequence shown here is derived from an EMBL/GenBank/DDBJ whole genome shotgun (WGS) entry which is preliminary data.</text>
</comment>
<feature type="non-terminal residue" evidence="2">
    <location>
        <position position="1"/>
    </location>
</feature>
<name>A0A8S2M9C7_9BILA</name>